<comment type="caution">
    <text evidence="2">The sequence shown here is derived from an EMBL/GenBank/DDBJ whole genome shotgun (WGS) entry which is preliminary data.</text>
</comment>
<keyword evidence="1" id="KW-1133">Transmembrane helix</keyword>
<evidence type="ECO:0000313" key="2">
    <source>
        <dbReference type="EMBL" id="MEE2566347.1"/>
    </source>
</evidence>
<accession>A0ABU7LXR7</accession>
<dbReference type="EMBL" id="JAZDRO010000002">
    <property type="protein sequence ID" value="MEE2566347.1"/>
    <property type="molecule type" value="Genomic_DNA"/>
</dbReference>
<gene>
    <name evidence="2" type="ORF">V0U35_06605</name>
</gene>
<dbReference type="Proteomes" id="UP001310692">
    <property type="component" value="Unassembled WGS sequence"/>
</dbReference>
<name>A0ABU7LXR7_9PROT</name>
<feature type="transmembrane region" description="Helical" evidence="1">
    <location>
        <begin position="79"/>
        <end position="97"/>
    </location>
</feature>
<keyword evidence="1" id="KW-0472">Membrane</keyword>
<protein>
    <submittedName>
        <fullName evidence="2">Uncharacterized protein</fullName>
    </submittedName>
</protein>
<evidence type="ECO:0000256" key="1">
    <source>
        <dbReference type="SAM" id="Phobius"/>
    </source>
</evidence>
<proteinExistence type="predicted"/>
<keyword evidence="3" id="KW-1185">Reference proteome</keyword>
<organism evidence="2 3">
    <name type="scientific">Hyphobacterium marinum</name>
    <dbReference type="NCBI Taxonomy" id="3116574"/>
    <lineage>
        <taxon>Bacteria</taxon>
        <taxon>Pseudomonadati</taxon>
        <taxon>Pseudomonadota</taxon>
        <taxon>Alphaproteobacteria</taxon>
        <taxon>Maricaulales</taxon>
        <taxon>Maricaulaceae</taxon>
        <taxon>Hyphobacterium</taxon>
    </lineage>
</organism>
<feature type="transmembrane region" description="Helical" evidence="1">
    <location>
        <begin position="136"/>
        <end position="160"/>
    </location>
</feature>
<feature type="transmembrane region" description="Helical" evidence="1">
    <location>
        <begin position="41"/>
        <end position="59"/>
    </location>
</feature>
<feature type="transmembrane region" description="Helical" evidence="1">
    <location>
        <begin position="109"/>
        <end position="130"/>
    </location>
</feature>
<dbReference type="RefSeq" id="WP_330195887.1">
    <property type="nucleotide sequence ID" value="NZ_JAZDRO010000002.1"/>
</dbReference>
<sequence>MANGGDQGFFLGMMAARRAREQRQGAAGAGQKSGGGALFNIFPKMVIPIIIYAIIAFIGGADTMRATLFEVPMVSNVNWALTTGDLLLVLGLVFLFIEMVKSAGSGTSTIVNHGLSMVVFVIALALFLLVGQFATSTFFVLMFMTLTDTVAGFVVTIVAARRDLAVADG</sequence>
<keyword evidence="1" id="KW-0812">Transmembrane</keyword>
<reference evidence="2 3" key="1">
    <citation type="submission" date="2024-01" db="EMBL/GenBank/DDBJ databases">
        <title>Hyphobacterium bacterium isolated from marine sediment.</title>
        <authorList>
            <person name="Zhao S."/>
        </authorList>
    </citation>
    <scope>NUCLEOTIDE SEQUENCE [LARGE SCALE GENOMIC DNA]</scope>
    <source>
        <strain evidence="2 3">Y60-23</strain>
    </source>
</reference>
<evidence type="ECO:0000313" key="3">
    <source>
        <dbReference type="Proteomes" id="UP001310692"/>
    </source>
</evidence>